<dbReference type="InterPro" id="IPR050951">
    <property type="entry name" value="Retrovirus_Pol_polyprotein"/>
</dbReference>
<reference evidence="9" key="1">
    <citation type="submission" date="2023-08" db="EMBL/GenBank/DDBJ databases">
        <title>A de novo genome assembly of Solanum verrucosum Schlechtendal, a Mexican diploid species geographically isolated from the other diploid A-genome species in potato relatives.</title>
        <authorList>
            <person name="Hosaka K."/>
        </authorList>
    </citation>
    <scope>NUCLEOTIDE SEQUENCE</scope>
    <source>
        <tissue evidence="9">Young leaves</tissue>
    </source>
</reference>
<feature type="domain" description="Integrase zinc-binding" evidence="8">
    <location>
        <begin position="162"/>
        <end position="196"/>
    </location>
</feature>
<dbReference type="Gene3D" id="1.10.340.70">
    <property type="match status" value="1"/>
</dbReference>
<keyword evidence="4" id="KW-0255">Endonuclease</keyword>
<dbReference type="InterPro" id="IPR041588">
    <property type="entry name" value="Integrase_H2C2"/>
</dbReference>
<dbReference type="Gene3D" id="3.30.70.270">
    <property type="match status" value="1"/>
</dbReference>
<keyword evidence="6" id="KW-0695">RNA-directed DNA polymerase</keyword>
<gene>
    <name evidence="9" type="ORF">MTR67_047941</name>
</gene>
<dbReference type="PANTHER" id="PTHR37984">
    <property type="entry name" value="PROTEIN CBG26694"/>
    <property type="match status" value="1"/>
</dbReference>
<keyword evidence="10" id="KW-1185">Reference proteome</keyword>
<sequence>MFVIVFIEDIMFYSRSEDEHTDHLMIVLQVLKDHQLFAEFSKFEFWLKPLDFLGRIVSGKGIDGFVVYCDASRIGLGCVLMQNMKVIAYASRQLKVDAKNYHSQELELAAVVFALKIWRHYLYGVHVDVFTNHKSLQYVKAKQGLDLTLVELKEVVLKNRATRMYCDLREVYWWNGIKKDFTEFMAKCPNCQQVKVEHQNTGGSIEYPCPLSPIMVPNSLQFWKSFQKDSGTGVTLSMTFHPQIDGQEKCTIQTLQDMMSVCVINFKGNRYDHLPLIEFA</sequence>
<organism evidence="9 10">
    <name type="scientific">Solanum verrucosum</name>
    <dbReference type="NCBI Taxonomy" id="315347"/>
    <lineage>
        <taxon>Eukaryota</taxon>
        <taxon>Viridiplantae</taxon>
        <taxon>Streptophyta</taxon>
        <taxon>Embryophyta</taxon>
        <taxon>Tracheophyta</taxon>
        <taxon>Spermatophyta</taxon>
        <taxon>Magnoliopsida</taxon>
        <taxon>eudicotyledons</taxon>
        <taxon>Gunneridae</taxon>
        <taxon>Pentapetalae</taxon>
        <taxon>asterids</taxon>
        <taxon>lamiids</taxon>
        <taxon>Solanales</taxon>
        <taxon>Solanaceae</taxon>
        <taxon>Solanoideae</taxon>
        <taxon>Solaneae</taxon>
        <taxon>Solanum</taxon>
    </lineage>
</organism>
<dbReference type="InterPro" id="IPR043128">
    <property type="entry name" value="Rev_trsase/Diguanyl_cyclase"/>
</dbReference>
<evidence type="ECO:0000313" key="10">
    <source>
        <dbReference type="Proteomes" id="UP001234989"/>
    </source>
</evidence>
<evidence type="ECO:0000313" key="9">
    <source>
        <dbReference type="EMBL" id="WMV54556.1"/>
    </source>
</evidence>
<keyword evidence="5" id="KW-0378">Hydrolase</keyword>
<evidence type="ECO:0000259" key="8">
    <source>
        <dbReference type="Pfam" id="PF17921"/>
    </source>
</evidence>
<dbReference type="SUPFAM" id="SSF56672">
    <property type="entry name" value="DNA/RNA polymerases"/>
    <property type="match status" value="1"/>
</dbReference>
<dbReference type="PANTHER" id="PTHR37984:SF5">
    <property type="entry name" value="PROTEIN NYNRIN-LIKE"/>
    <property type="match status" value="1"/>
</dbReference>
<evidence type="ECO:0000256" key="5">
    <source>
        <dbReference type="ARBA" id="ARBA00022801"/>
    </source>
</evidence>
<evidence type="ECO:0008006" key="11">
    <source>
        <dbReference type="Google" id="ProtNLM"/>
    </source>
</evidence>
<dbReference type="Pfam" id="PF17917">
    <property type="entry name" value="RT_RNaseH"/>
    <property type="match status" value="1"/>
</dbReference>
<dbReference type="AlphaFoldDB" id="A0AAF0ZWX3"/>
<dbReference type="InterPro" id="IPR043502">
    <property type="entry name" value="DNA/RNA_pol_sf"/>
</dbReference>
<dbReference type="FunFam" id="3.10.20.370:FF:000001">
    <property type="entry name" value="Retrovirus-related Pol polyprotein from transposon 17.6-like protein"/>
    <property type="match status" value="1"/>
</dbReference>
<evidence type="ECO:0000259" key="7">
    <source>
        <dbReference type="Pfam" id="PF17917"/>
    </source>
</evidence>
<dbReference type="InterPro" id="IPR041373">
    <property type="entry name" value="RT_RNaseH"/>
</dbReference>
<keyword evidence="2" id="KW-0548">Nucleotidyltransferase</keyword>
<evidence type="ECO:0000256" key="6">
    <source>
        <dbReference type="ARBA" id="ARBA00022918"/>
    </source>
</evidence>
<evidence type="ECO:0000256" key="3">
    <source>
        <dbReference type="ARBA" id="ARBA00022722"/>
    </source>
</evidence>
<protein>
    <recommendedName>
        <fullName evidence="11">Polyprotein</fullName>
    </recommendedName>
</protein>
<dbReference type="GO" id="GO:0004519">
    <property type="term" value="F:endonuclease activity"/>
    <property type="evidence" value="ECO:0007669"/>
    <property type="project" value="UniProtKB-KW"/>
</dbReference>
<dbReference type="CDD" id="cd09274">
    <property type="entry name" value="RNase_HI_RT_Ty3"/>
    <property type="match status" value="1"/>
</dbReference>
<accession>A0AAF0ZWX3</accession>
<dbReference type="EMBL" id="CP133622">
    <property type="protein sequence ID" value="WMV54556.1"/>
    <property type="molecule type" value="Genomic_DNA"/>
</dbReference>
<proteinExistence type="predicted"/>
<name>A0AAF0ZWX3_SOLVR</name>
<dbReference type="Proteomes" id="UP001234989">
    <property type="component" value="Chromosome 11"/>
</dbReference>
<dbReference type="Pfam" id="PF17921">
    <property type="entry name" value="Integrase_H2C2"/>
    <property type="match status" value="1"/>
</dbReference>
<keyword evidence="1" id="KW-0808">Transferase</keyword>
<dbReference type="GO" id="GO:0003964">
    <property type="term" value="F:RNA-directed DNA polymerase activity"/>
    <property type="evidence" value="ECO:0007669"/>
    <property type="project" value="UniProtKB-KW"/>
</dbReference>
<keyword evidence="3" id="KW-0540">Nuclease</keyword>
<feature type="domain" description="Reverse transcriptase RNase H-like" evidence="7">
    <location>
        <begin position="65"/>
        <end position="144"/>
    </location>
</feature>
<evidence type="ECO:0000256" key="4">
    <source>
        <dbReference type="ARBA" id="ARBA00022759"/>
    </source>
</evidence>
<dbReference type="GO" id="GO:0016787">
    <property type="term" value="F:hydrolase activity"/>
    <property type="evidence" value="ECO:0007669"/>
    <property type="project" value="UniProtKB-KW"/>
</dbReference>
<evidence type="ECO:0000256" key="2">
    <source>
        <dbReference type="ARBA" id="ARBA00022695"/>
    </source>
</evidence>
<evidence type="ECO:0000256" key="1">
    <source>
        <dbReference type="ARBA" id="ARBA00022679"/>
    </source>
</evidence>